<dbReference type="PANTHER" id="PTHR10357">
    <property type="entry name" value="ALPHA-AMYLASE FAMILY MEMBER"/>
    <property type="match status" value="1"/>
</dbReference>
<dbReference type="PANTHER" id="PTHR10357:SF179">
    <property type="entry name" value="NEUTRAL AND BASIC AMINO ACID TRANSPORT PROTEIN RBAT"/>
    <property type="match status" value="1"/>
</dbReference>
<keyword evidence="4 10" id="KW-0378">Hydrolase</keyword>
<dbReference type="Pfam" id="PF00128">
    <property type="entry name" value="Alpha-amylase"/>
    <property type="match status" value="2"/>
</dbReference>
<accession>A0ABV8Y2G8</accession>
<proteinExistence type="inferred from homology"/>
<evidence type="ECO:0000256" key="7">
    <source>
        <dbReference type="ARBA" id="ARBA00023295"/>
    </source>
</evidence>
<dbReference type="PIRSF" id="PIRSF001024">
    <property type="entry name" value="Alph-amyl_fung"/>
    <property type="match status" value="1"/>
</dbReference>
<dbReference type="InterPro" id="IPR006047">
    <property type="entry name" value="GH13_cat_dom"/>
</dbReference>
<dbReference type="InterPro" id="IPR013780">
    <property type="entry name" value="Glyco_hydro_b"/>
</dbReference>
<dbReference type="InterPro" id="IPR013777">
    <property type="entry name" value="A-amylase-like"/>
</dbReference>
<keyword evidence="11" id="KW-1185">Reference proteome</keyword>
<evidence type="ECO:0000256" key="1">
    <source>
        <dbReference type="ARBA" id="ARBA00001913"/>
    </source>
</evidence>
<feature type="chain" id="PRO_5045377435" evidence="8">
    <location>
        <begin position="18"/>
        <end position="487"/>
    </location>
</feature>
<dbReference type="SUPFAM" id="SSF51011">
    <property type="entry name" value="Glycosyl hydrolase domain"/>
    <property type="match status" value="1"/>
</dbReference>
<organism evidence="10 11">
    <name type="scientific">Deinococcus sonorensis</name>
    <dbReference type="NCBI Taxonomy" id="309891"/>
    <lineage>
        <taxon>Bacteria</taxon>
        <taxon>Thermotogati</taxon>
        <taxon>Deinococcota</taxon>
        <taxon>Deinococci</taxon>
        <taxon>Deinococcales</taxon>
        <taxon>Deinococcaceae</taxon>
        <taxon>Deinococcus</taxon>
    </lineage>
</organism>
<name>A0ABV8Y2G8_9DEIO</name>
<dbReference type="Gene3D" id="3.20.20.80">
    <property type="entry name" value="Glycosidases"/>
    <property type="match status" value="1"/>
</dbReference>
<comment type="similarity">
    <text evidence="2">Belongs to the glycosyl hydrolase 13 family.</text>
</comment>
<keyword evidence="3" id="KW-0479">Metal-binding</keyword>
<keyword evidence="8" id="KW-0732">Signal</keyword>
<keyword evidence="7" id="KW-0326">Glycosidase</keyword>
<keyword evidence="5" id="KW-0106">Calcium</keyword>
<dbReference type="InterPro" id="IPR017853">
    <property type="entry name" value="GH"/>
</dbReference>
<evidence type="ECO:0000256" key="2">
    <source>
        <dbReference type="ARBA" id="ARBA00008061"/>
    </source>
</evidence>
<reference evidence="11" key="1">
    <citation type="journal article" date="2019" name="Int. J. Syst. Evol. Microbiol.">
        <title>The Global Catalogue of Microorganisms (GCM) 10K type strain sequencing project: providing services to taxonomists for standard genome sequencing and annotation.</title>
        <authorList>
            <consortium name="The Broad Institute Genomics Platform"/>
            <consortium name="The Broad Institute Genome Sequencing Center for Infectious Disease"/>
            <person name="Wu L."/>
            <person name="Ma J."/>
        </authorList>
    </citation>
    <scope>NUCLEOTIDE SEQUENCE [LARGE SCALE GENOMIC DNA]</scope>
    <source>
        <strain evidence="11">CCUG 39970</strain>
    </source>
</reference>
<sequence>MKPLALTTLLLAAGAQAQSAAPAALPDWTGQIIYQVMPDRFSDGDATNNQGVDKTNLRAWHGGDLTGLTSRLNYIQTLGATAVWLTPIYQQKDGLTDGTAGYHGYWPYDFRSVDPHFGTLAQFQGFTQKAHSLNLRVMLDQVINHYGPGAPATREHPGWFHTQQDCDRAMTPAQHDTDCPLSGLPDLNQQVGEVQDLLYGNADFWRQQGVDAFRYDAIKHVDATFLQRLVTRDRAAGTFTLGEYYGADAATIREYQQLGLSSLFDFSLQDAMNRSVMHGAGFGPLRSVLTQNQQVPQPQLIAAFLDNHDLPRFASGTLFEDQGQARTAYALRALMTLPGIPVLYQGIEIAQRGGADPDNRHDMRFEDQWTPAERAVFQTAQDAITVRKASPALSGGTLQLLDVPDSVNSQLLVYTRTAGNQTVLVAWNNQDARRTYSLRSTLAGQPLTGSLFHEPGGQPQNAGMSVSGGYLHLSLPGRTAAVFVLGQ</sequence>
<protein>
    <submittedName>
        <fullName evidence="10">Alpha-amylase family glycosyl hydrolase</fullName>
    </submittedName>
</protein>
<evidence type="ECO:0000256" key="6">
    <source>
        <dbReference type="ARBA" id="ARBA00023277"/>
    </source>
</evidence>
<dbReference type="Gene3D" id="2.60.40.1180">
    <property type="entry name" value="Golgi alpha-mannosidase II"/>
    <property type="match status" value="1"/>
</dbReference>
<dbReference type="SUPFAM" id="SSF51445">
    <property type="entry name" value="(Trans)glycosidases"/>
    <property type="match status" value="1"/>
</dbReference>
<dbReference type="GO" id="GO:0016787">
    <property type="term" value="F:hydrolase activity"/>
    <property type="evidence" value="ECO:0007669"/>
    <property type="project" value="UniProtKB-KW"/>
</dbReference>
<evidence type="ECO:0000259" key="9">
    <source>
        <dbReference type="SMART" id="SM00642"/>
    </source>
</evidence>
<evidence type="ECO:0000256" key="4">
    <source>
        <dbReference type="ARBA" id="ARBA00022801"/>
    </source>
</evidence>
<dbReference type="SMART" id="SM00642">
    <property type="entry name" value="Aamy"/>
    <property type="match status" value="1"/>
</dbReference>
<dbReference type="Proteomes" id="UP001595939">
    <property type="component" value="Unassembled WGS sequence"/>
</dbReference>
<evidence type="ECO:0000313" key="10">
    <source>
        <dbReference type="EMBL" id="MFC4453154.1"/>
    </source>
</evidence>
<keyword evidence="6" id="KW-0119">Carbohydrate metabolism</keyword>
<comment type="cofactor">
    <cofactor evidence="1">
        <name>Ca(2+)</name>
        <dbReference type="ChEBI" id="CHEBI:29108"/>
    </cofactor>
</comment>
<evidence type="ECO:0000256" key="3">
    <source>
        <dbReference type="ARBA" id="ARBA00022723"/>
    </source>
</evidence>
<comment type="caution">
    <text evidence="10">The sequence shown here is derived from an EMBL/GenBank/DDBJ whole genome shotgun (WGS) entry which is preliminary data.</text>
</comment>
<evidence type="ECO:0000256" key="5">
    <source>
        <dbReference type="ARBA" id="ARBA00022837"/>
    </source>
</evidence>
<gene>
    <name evidence="10" type="ORF">ACFO0P_05140</name>
</gene>
<dbReference type="EMBL" id="JBHSEG010000001">
    <property type="protein sequence ID" value="MFC4453154.1"/>
    <property type="molecule type" value="Genomic_DNA"/>
</dbReference>
<feature type="signal peptide" evidence="8">
    <location>
        <begin position="1"/>
        <end position="17"/>
    </location>
</feature>
<evidence type="ECO:0000256" key="8">
    <source>
        <dbReference type="SAM" id="SignalP"/>
    </source>
</evidence>
<evidence type="ECO:0000313" key="11">
    <source>
        <dbReference type="Proteomes" id="UP001595939"/>
    </source>
</evidence>
<dbReference type="RefSeq" id="WP_380129692.1">
    <property type="nucleotide sequence ID" value="NZ_JBHSEG010000001.1"/>
</dbReference>
<feature type="domain" description="Glycosyl hydrolase family 13 catalytic" evidence="9">
    <location>
        <begin position="35"/>
        <end position="387"/>
    </location>
</feature>